<evidence type="ECO:0000256" key="2">
    <source>
        <dbReference type="ARBA" id="ARBA00022617"/>
    </source>
</evidence>
<dbReference type="InterPro" id="IPR009050">
    <property type="entry name" value="Globin-like_sf"/>
</dbReference>
<keyword evidence="3" id="KW-0479">Metal-binding</keyword>
<evidence type="ECO:0000256" key="3">
    <source>
        <dbReference type="ARBA" id="ARBA00022723"/>
    </source>
</evidence>
<keyword evidence="1" id="KW-0813">Transport</keyword>
<comment type="caution">
    <text evidence="6">The sequence shown here is derived from an EMBL/GenBank/DDBJ whole genome shotgun (WGS) entry which is preliminary data.</text>
</comment>
<evidence type="ECO:0000256" key="4">
    <source>
        <dbReference type="ARBA" id="ARBA00023004"/>
    </source>
</evidence>
<sequence length="163" mass="18224">MEIQQKRAAKLSSLLLISTIMMLGSLHTSAEEASLYERLGGTYPIASTVDHLVDKIYENQGLNANPKLAAVHANKASKAGFKVMLTNWVVQETGGPKIYQPDQFGRGKSMKNSHPHLAITDREFDIIMNECLHTFYTFNVPTKEINELMAGLQKYRKDIVTAK</sequence>
<dbReference type="Pfam" id="PF01152">
    <property type="entry name" value="Bac_globin"/>
    <property type="match status" value="1"/>
</dbReference>
<dbReference type="CDD" id="cd00454">
    <property type="entry name" value="TrHb1_N"/>
    <property type="match status" value="1"/>
</dbReference>
<keyword evidence="5" id="KW-0732">Signal</keyword>
<dbReference type="GO" id="GO:0019825">
    <property type="term" value="F:oxygen binding"/>
    <property type="evidence" value="ECO:0007669"/>
    <property type="project" value="InterPro"/>
</dbReference>
<name>A0A3N0V864_9PROT</name>
<evidence type="ECO:0000256" key="1">
    <source>
        <dbReference type="ARBA" id="ARBA00022448"/>
    </source>
</evidence>
<dbReference type="AlphaFoldDB" id="A0A3N0V864"/>
<evidence type="ECO:0000256" key="5">
    <source>
        <dbReference type="SAM" id="SignalP"/>
    </source>
</evidence>
<accession>A0A3N0V864</accession>
<protein>
    <submittedName>
        <fullName evidence="6">Group 1 truncated hemoglobin</fullName>
    </submittedName>
</protein>
<dbReference type="RefSeq" id="WP_123236540.1">
    <property type="nucleotide sequence ID" value="NZ_RJVP01000001.1"/>
</dbReference>
<gene>
    <name evidence="6" type="ORF">ED236_00050</name>
</gene>
<evidence type="ECO:0000313" key="7">
    <source>
        <dbReference type="Proteomes" id="UP000275137"/>
    </source>
</evidence>
<dbReference type="GO" id="GO:0020037">
    <property type="term" value="F:heme binding"/>
    <property type="evidence" value="ECO:0007669"/>
    <property type="project" value="InterPro"/>
</dbReference>
<dbReference type="Gene3D" id="1.10.490.10">
    <property type="entry name" value="Globins"/>
    <property type="match status" value="1"/>
</dbReference>
<evidence type="ECO:0000313" key="6">
    <source>
        <dbReference type="EMBL" id="ROH88548.1"/>
    </source>
</evidence>
<dbReference type="InterPro" id="IPR012292">
    <property type="entry name" value="Globin/Proto"/>
</dbReference>
<dbReference type="Proteomes" id="UP000275137">
    <property type="component" value="Unassembled WGS sequence"/>
</dbReference>
<organism evidence="6 7">
    <name type="scientific">Pseudomethylobacillus aquaticus</name>
    <dbReference type="NCBI Taxonomy" id="2676064"/>
    <lineage>
        <taxon>Bacteria</taxon>
        <taxon>Pseudomonadati</taxon>
        <taxon>Pseudomonadota</taxon>
        <taxon>Betaproteobacteria</taxon>
        <taxon>Nitrosomonadales</taxon>
        <taxon>Methylophilaceae</taxon>
        <taxon>Pseudomethylobacillus</taxon>
    </lineage>
</organism>
<dbReference type="InterPro" id="IPR001486">
    <property type="entry name" value="Hemoglobin_trunc"/>
</dbReference>
<feature type="chain" id="PRO_5018231961" evidence="5">
    <location>
        <begin position="31"/>
        <end position="163"/>
    </location>
</feature>
<keyword evidence="7" id="KW-1185">Reference proteome</keyword>
<proteinExistence type="predicted"/>
<keyword evidence="4" id="KW-0408">Iron</keyword>
<dbReference type="EMBL" id="RJVP01000001">
    <property type="protein sequence ID" value="ROH88548.1"/>
    <property type="molecule type" value="Genomic_DNA"/>
</dbReference>
<dbReference type="GO" id="GO:0046872">
    <property type="term" value="F:metal ion binding"/>
    <property type="evidence" value="ECO:0007669"/>
    <property type="project" value="UniProtKB-KW"/>
</dbReference>
<dbReference type="SUPFAM" id="SSF46458">
    <property type="entry name" value="Globin-like"/>
    <property type="match status" value="1"/>
</dbReference>
<keyword evidence="2" id="KW-0349">Heme</keyword>
<reference evidence="6 7" key="1">
    <citation type="submission" date="2018-10" db="EMBL/GenBank/DDBJ databases">
        <authorList>
            <person name="Chen W.-M."/>
        </authorList>
    </citation>
    <scope>NUCLEOTIDE SEQUENCE [LARGE SCALE GENOMIC DNA]</scope>
    <source>
        <strain evidence="6 7">H-5</strain>
    </source>
</reference>
<feature type="signal peptide" evidence="5">
    <location>
        <begin position="1"/>
        <end position="30"/>
    </location>
</feature>